<proteinExistence type="predicted"/>
<gene>
    <name evidence="1" type="ORF">QVD17_34689</name>
</gene>
<keyword evidence="2" id="KW-1185">Reference proteome</keyword>
<evidence type="ECO:0000313" key="1">
    <source>
        <dbReference type="EMBL" id="KAK1413006.1"/>
    </source>
</evidence>
<comment type="caution">
    <text evidence="1">The sequence shown here is derived from an EMBL/GenBank/DDBJ whole genome shotgun (WGS) entry which is preliminary data.</text>
</comment>
<dbReference type="Proteomes" id="UP001229421">
    <property type="component" value="Unassembled WGS sequence"/>
</dbReference>
<reference evidence="1" key="1">
    <citation type="journal article" date="2023" name="bioRxiv">
        <title>Improved chromosome-level genome assembly for marigold (Tagetes erecta).</title>
        <authorList>
            <person name="Jiang F."/>
            <person name="Yuan L."/>
            <person name="Wang S."/>
            <person name="Wang H."/>
            <person name="Xu D."/>
            <person name="Wang A."/>
            <person name="Fan W."/>
        </authorList>
    </citation>
    <scope>NUCLEOTIDE SEQUENCE</scope>
    <source>
        <strain evidence="1">WSJ</strain>
        <tissue evidence="1">Leaf</tissue>
    </source>
</reference>
<protein>
    <submittedName>
        <fullName evidence="1">Uncharacterized protein</fullName>
    </submittedName>
</protein>
<accession>A0AAD8K2C9</accession>
<name>A0AAD8K2C9_TARER</name>
<evidence type="ECO:0000313" key="2">
    <source>
        <dbReference type="Proteomes" id="UP001229421"/>
    </source>
</evidence>
<dbReference type="EMBL" id="JAUHHV010000009">
    <property type="protein sequence ID" value="KAK1413006.1"/>
    <property type="molecule type" value="Genomic_DNA"/>
</dbReference>
<sequence>MSYTSGHQNIFLRGLGFVSLYIPSQPHTYLTFNSIQFISISSSSSLSYLQFQFSIFLPTFLVNSKQID</sequence>
<organism evidence="1 2">
    <name type="scientific">Tagetes erecta</name>
    <name type="common">African marigold</name>
    <dbReference type="NCBI Taxonomy" id="13708"/>
    <lineage>
        <taxon>Eukaryota</taxon>
        <taxon>Viridiplantae</taxon>
        <taxon>Streptophyta</taxon>
        <taxon>Embryophyta</taxon>
        <taxon>Tracheophyta</taxon>
        <taxon>Spermatophyta</taxon>
        <taxon>Magnoliopsida</taxon>
        <taxon>eudicotyledons</taxon>
        <taxon>Gunneridae</taxon>
        <taxon>Pentapetalae</taxon>
        <taxon>asterids</taxon>
        <taxon>campanulids</taxon>
        <taxon>Asterales</taxon>
        <taxon>Asteraceae</taxon>
        <taxon>Asteroideae</taxon>
        <taxon>Heliantheae alliance</taxon>
        <taxon>Tageteae</taxon>
        <taxon>Tagetes</taxon>
    </lineage>
</organism>
<dbReference type="AlphaFoldDB" id="A0AAD8K2C9"/>